<comment type="subcellular location">
    <subcellularLocation>
        <location evidence="1">Golgi apparatus</location>
        <location evidence="1">trans-Golgi network</location>
    </subcellularLocation>
</comment>
<feature type="domain" description="Vps52 C-terminal" evidence="7">
    <location>
        <begin position="362"/>
        <end position="604"/>
    </location>
</feature>
<evidence type="ECO:0000256" key="3">
    <source>
        <dbReference type="ARBA" id="ARBA00022448"/>
    </source>
</evidence>
<dbReference type="GO" id="GO:0000938">
    <property type="term" value="C:GARP complex"/>
    <property type="evidence" value="ECO:0007669"/>
    <property type="project" value="TreeGrafter"/>
</dbReference>
<dbReference type="InterPro" id="IPR048361">
    <property type="entry name" value="Vps52_C"/>
</dbReference>
<protein>
    <recommendedName>
        <fullName evidence="9">Vacuolar protein sorting-associated protein 52 homolog</fullName>
    </recommendedName>
</protein>
<dbReference type="PANTHER" id="PTHR14190">
    <property type="entry name" value="SUPPRESSOR OF ACTIN MUTATIONS 2/VACUOLAR PROTEIN SORTING 52"/>
    <property type="match status" value="1"/>
</dbReference>
<proteinExistence type="inferred from homology"/>
<gene>
    <name evidence="8" type="ORF">ASTO00021_LOCUS8566</name>
</gene>
<dbReference type="Pfam" id="PF20655">
    <property type="entry name" value="Vps52_C"/>
    <property type="match status" value="1"/>
</dbReference>
<accession>A0A7S3LSE6</accession>
<evidence type="ECO:0000313" key="8">
    <source>
        <dbReference type="EMBL" id="CAE0438322.1"/>
    </source>
</evidence>
<dbReference type="Pfam" id="PF04129">
    <property type="entry name" value="Vps52_CC"/>
    <property type="match status" value="1"/>
</dbReference>
<comment type="similarity">
    <text evidence="2">Belongs to the VPS52 family.</text>
</comment>
<evidence type="ECO:0000256" key="5">
    <source>
        <dbReference type="ARBA" id="ARBA00023034"/>
    </source>
</evidence>
<evidence type="ECO:0008006" key="9">
    <source>
        <dbReference type="Google" id="ProtNLM"/>
    </source>
</evidence>
<dbReference type="GO" id="GO:0042147">
    <property type="term" value="P:retrograde transport, endosome to Golgi"/>
    <property type="evidence" value="ECO:0007669"/>
    <property type="project" value="TreeGrafter"/>
</dbReference>
<dbReference type="GO" id="GO:0015031">
    <property type="term" value="P:protein transport"/>
    <property type="evidence" value="ECO:0007669"/>
    <property type="project" value="UniProtKB-KW"/>
</dbReference>
<dbReference type="GO" id="GO:0019905">
    <property type="term" value="F:syntaxin binding"/>
    <property type="evidence" value="ECO:0007669"/>
    <property type="project" value="TreeGrafter"/>
</dbReference>
<keyword evidence="5" id="KW-0333">Golgi apparatus</keyword>
<dbReference type="AlphaFoldDB" id="A0A7S3LSE6"/>
<dbReference type="PANTHER" id="PTHR14190:SF7">
    <property type="entry name" value="VACUOLAR PROTEIN SORTING-ASSOCIATED PROTEIN 52 HOMOLOG"/>
    <property type="match status" value="1"/>
</dbReference>
<dbReference type="GO" id="GO:0032456">
    <property type="term" value="P:endocytic recycling"/>
    <property type="evidence" value="ECO:0007669"/>
    <property type="project" value="TreeGrafter"/>
</dbReference>
<sequence>MNLSNIEEDLERFQQDEVVREALSKGVDLRQYSLQIDEELKSLQVASVPEYIVEAPATAELFEEINACDTMLESMEKILLGFQSDLGGISDEIKHLQKESMAMNIKVKNRRAVEDTLKKFLQNMVVSDNLIVGICQERVSEKYLKYLEQLDEKIRFTRDQNPFSDSLNIPAPCDSAAAQDVEPQLERLRLKAVAKVRAFLLEQFTALRRPKTNLTMMQQNVLLKYKSCVAFLRNNAPAVYNEVKNTYTETISQVHVKVFRSYYASLLKVQKPGVAVADVIAAGDTFVRESYTGYADYAGVRTKKKQPSSNNIFQGIAQASKADYTSMYSPPISEGSDGNSDTYLGRRQAMLGLPDSNPLVVRDSTKYHFECIFRSVQKHLMDAATSEYLFTSQFFSQTSNKDRRDIFNQIFARTLSLCLEQLENYLYNCYDITALLLMIKVTQAHQLIMERRWVPCLDGYFDHINMMLWPRFKRVFEHNLKSIDNAIKAADTLGPIDVARPHYVSRRYAEFTSIVESLTSQLRSKDEMMEHNMDLLREQYRALLKALAIQGEKYRVLTTPKSKLIFYINNYDSVLTTFSQVKLPTESGDIKKFEELLATSTELYIEEELMECYGRVINFVKAQENEDAKRPSIEEIQALVDDFGANWKGGLEMLNSAVLTYFPTFSSSRIILKQMLTQLVLYYTRFLDIVKKLHDVKKFTRLVSIPTILQEIKVYSRG</sequence>
<keyword evidence="4" id="KW-0653">Protein transport</keyword>
<dbReference type="InterPro" id="IPR007258">
    <property type="entry name" value="Vps52"/>
</dbReference>
<name>A0A7S3LSE6_9STRA</name>
<reference evidence="8" key="1">
    <citation type="submission" date="2021-01" db="EMBL/GenBank/DDBJ databases">
        <authorList>
            <person name="Corre E."/>
            <person name="Pelletier E."/>
            <person name="Niang G."/>
            <person name="Scheremetjew M."/>
            <person name="Finn R."/>
            <person name="Kale V."/>
            <person name="Holt S."/>
            <person name="Cochrane G."/>
            <person name="Meng A."/>
            <person name="Brown T."/>
            <person name="Cohen L."/>
        </authorList>
    </citation>
    <scope>NUCLEOTIDE SEQUENCE</scope>
    <source>
        <strain evidence="8">GSBS06</strain>
    </source>
</reference>
<keyword evidence="3" id="KW-0813">Transport</keyword>
<evidence type="ECO:0000256" key="2">
    <source>
        <dbReference type="ARBA" id="ARBA00008180"/>
    </source>
</evidence>
<feature type="domain" description="Vps52 coiled-coil" evidence="6">
    <location>
        <begin position="51"/>
        <end position="232"/>
    </location>
</feature>
<organism evidence="8">
    <name type="scientific">Aplanochytrium stocchinoi</name>
    <dbReference type="NCBI Taxonomy" id="215587"/>
    <lineage>
        <taxon>Eukaryota</taxon>
        <taxon>Sar</taxon>
        <taxon>Stramenopiles</taxon>
        <taxon>Bigyra</taxon>
        <taxon>Labyrinthulomycetes</taxon>
        <taxon>Thraustochytrida</taxon>
        <taxon>Thraustochytriidae</taxon>
        <taxon>Aplanochytrium</taxon>
    </lineage>
</organism>
<dbReference type="GO" id="GO:0005829">
    <property type="term" value="C:cytosol"/>
    <property type="evidence" value="ECO:0007669"/>
    <property type="project" value="GOC"/>
</dbReference>
<dbReference type="InterPro" id="IPR048319">
    <property type="entry name" value="Vps52_CC"/>
</dbReference>
<dbReference type="GO" id="GO:0006896">
    <property type="term" value="P:Golgi to vacuole transport"/>
    <property type="evidence" value="ECO:0007669"/>
    <property type="project" value="TreeGrafter"/>
</dbReference>
<evidence type="ECO:0000256" key="1">
    <source>
        <dbReference type="ARBA" id="ARBA00004601"/>
    </source>
</evidence>
<evidence type="ECO:0000259" key="6">
    <source>
        <dbReference type="Pfam" id="PF04129"/>
    </source>
</evidence>
<evidence type="ECO:0000259" key="7">
    <source>
        <dbReference type="Pfam" id="PF20655"/>
    </source>
</evidence>
<evidence type="ECO:0000256" key="4">
    <source>
        <dbReference type="ARBA" id="ARBA00022927"/>
    </source>
</evidence>
<dbReference type="EMBL" id="HBIN01011425">
    <property type="protein sequence ID" value="CAE0438322.1"/>
    <property type="molecule type" value="Transcribed_RNA"/>
</dbReference>